<dbReference type="Pfam" id="PF13180">
    <property type="entry name" value="PDZ_2"/>
    <property type="match status" value="1"/>
</dbReference>
<keyword evidence="2 7" id="KW-0645">Protease</keyword>
<keyword evidence="3 7" id="KW-0378">Hydrolase</keyword>
<evidence type="ECO:0000313" key="10">
    <source>
        <dbReference type="EMBL" id="KXZ17210.1"/>
    </source>
</evidence>
<keyword evidence="11" id="KW-1185">Reference proteome</keyword>
<comment type="similarity">
    <text evidence="1 7">Belongs to the peptidase S41A family.</text>
</comment>
<evidence type="ECO:0000313" key="11">
    <source>
        <dbReference type="Proteomes" id="UP000075430"/>
    </source>
</evidence>
<dbReference type="Gene3D" id="3.30.750.44">
    <property type="match status" value="1"/>
</dbReference>
<dbReference type="InterPro" id="IPR036034">
    <property type="entry name" value="PDZ_sf"/>
</dbReference>
<evidence type="ECO:0000256" key="6">
    <source>
        <dbReference type="ARBA" id="ARBA00066637"/>
    </source>
</evidence>
<dbReference type="InterPro" id="IPR001478">
    <property type="entry name" value="PDZ"/>
</dbReference>
<protein>
    <recommendedName>
        <fullName evidence="6">C-terminal processing peptidase</fullName>
        <ecNumber evidence="6">3.4.21.102</ecNumber>
    </recommendedName>
</protein>
<dbReference type="InterPro" id="IPR055210">
    <property type="entry name" value="CtpA/B_N"/>
</dbReference>
<keyword evidence="4 7" id="KW-0720">Serine protease</keyword>
<dbReference type="Gene3D" id="2.30.42.10">
    <property type="match status" value="1"/>
</dbReference>
<dbReference type="EC" id="3.4.21.102" evidence="6"/>
<dbReference type="Pfam" id="PF22694">
    <property type="entry name" value="CtpB_N-like"/>
    <property type="match status" value="1"/>
</dbReference>
<dbReference type="Pfam" id="PF03572">
    <property type="entry name" value="Peptidase_S41"/>
    <property type="match status" value="1"/>
</dbReference>
<dbReference type="Pfam" id="PF01471">
    <property type="entry name" value="PG_binding_1"/>
    <property type="match status" value="1"/>
</dbReference>
<dbReference type="InterPro" id="IPR005151">
    <property type="entry name" value="Tail-specific_protease"/>
</dbReference>
<dbReference type="STRING" id="1793963.AXI58_02140"/>
<dbReference type="InterPro" id="IPR036366">
    <property type="entry name" value="PGBDSf"/>
</dbReference>
<dbReference type="SUPFAM" id="SSF47090">
    <property type="entry name" value="PGBD-like"/>
    <property type="match status" value="1"/>
</dbReference>
<dbReference type="SMART" id="SM00228">
    <property type="entry name" value="PDZ"/>
    <property type="match status" value="1"/>
</dbReference>
<dbReference type="OrthoDB" id="9812068at2"/>
<proteinExistence type="inferred from homology"/>
<dbReference type="FunFam" id="2.30.42.10:FF:000063">
    <property type="entry name" value="Peptidase, S41 family"/>
    <property type="match status" value="1"/>
</dbReference>
<dbReference type="RefSeq" id="WP_061522676.1">
    <property type="nucleotide sequence ID" value="NZ_JARLZY010000023.1"/>
</dbReference>
<dbReference type="SUPFAM" id="SSF50156">
    <property type="entry name" value="PDZ domain-like"/>
    <property type="match status" value="1"/>
</dbReference>
<dbReference type="InterPro" id="IPR004447">
    <property type="entry name" value="Peptidase_S41A"/>
</dbReference>
<dbReference type="SMART" id="SM00245">
    <property type="entry name" value="TSPc"/>
    <property type="match status" value="1"/>
</dbReference>
<dbReference type="Proteomes" id="UP000075430">
    <property type="component" value="Unassembled WGS sequence"/>
</dbReference>
<accession>A0A150F4U5</accession>
<evidence type="ECO:0000256" key="5">
    <source>
        <dbReference type="ARBA" id="ARBA00051784"/>
    </source>
</evidence>
<dbReference type="GO" id="GO:0030288">
    <property type="term" value="C:outer membrane-bounded periplasmic space"/>
    <property type="evidence" value="ECO:0007669"/>
    <property type="project" value="TreeGrafter"/>
</dbReference>
<dbReference type="PROSITE" id="PS50106">
    <property type="entry name" value="PDZ"/>
    <property type="match status" value="1"/>
</dbReference>
<dbReference type="Gene3D" id="3.90.226.10">
    <property type="entry name" value="2-enoyl-CoA Hydratase, Chain A, domain 1"/>
    <property type="match status" value="1"/>
</dbReference>
<feature type="chain" id="PRO_5007561333" description="C-terminal processing peptidase" evidence="8">
    <location>
        <begin position="25"/>
        <end position="465"/>
    </location>
</feature>
<dbReference type="EMBL" id="LSBA01000023">
    <property type="protein sequence ID" value="KXZ17210.1"/>
    <property type="molecule type" value="Genomic_DNA"/>
</dbReference>
<gene>
    <name evidence="10" type="ORF">AXI58_02140</name>
</gene>
<comment type="caution">
    <text evidence="10">The sequence shown here is derived from an EMBL/GenBank/DDBJ whole genome shotgun (WGS) entry which is preliminary data.</text>
</comment>
<dbReference type="AlphaFoldDB" id="A0A150F4U5"/>
<evidence type="ECO:0000256" key="2">
    <source>
        <dbReference type="ARBA" id="ARBA00022670"/>
    </source>
</evidence>
<evidence type="ECO:0000256" key="1">
    <source>
        <dbReference type="ARBA" id="ARBA00009179"/>
    </source>
</evidence>
<dbReference type="SUPFAM" id="SSF52096">
    <property type="entry name" value="ClpP/crotonase"/>
    <property type="match status" value="1"/>
</dbReference>
<dbReference type="FunFam" id="3.30.750.44:FF:000001">
    <property type="entry name" value="S41 family peptidase"/>
    <property type="match status" value="1"/>
</dbReference>
<reference evidence="11" key="1">
    <citation type="submission" date="2016-02" db="EMBL/GenBank/DDBJ databases">
        <authorList>
            <person name="Dunlap C."/>
        </authorList>
    </citation>
    <scope>NUCLEOTIDE SEQUENCE [LARGE SCALE GENOMIC DNA]</scope>
    <source>
        <strain evidence="11">NRRL B-41092</strain>
    </source>
</reference>
<keyword evidence="8" id="KW-0732">Signal</keyword>
<evidence type="ECO:0000259" key="9">
    <source>
        <dbReference type="PROSITE" id="PS50106"/>
    </source>
</evidence>
<dbReference type="Gene3D" id="1.10.101.10">
    <property type="entry name" value="PGBD-like superfamily/PGBD"/>
    <property type="match status" value="1"/>
</dbReference>
<dbReference type="GO" id="GO:0006508">
    <property type="term" value="P:proteolysis"/>
    <property type="evidence" value="ECO:0007669"/>
    <property type="project" value="UniProtKB-KW"/>
</dbReference>
<dbReference type="InterPro" id="IPR036365">
    <property type="entry name" value="PGBD-like_sf"/>
</dbReference>
<dbReference type="InterPro" id="IPR002477">
    <property type="entry name" value="Peptidoglycan-bd-like"/>
</dbReference>
<dbReference type="GO" id="GO:0004252">
    <property type="term" value="F:serine-type endopeptidase activity"/>
    <property type="evidence" value="ECO:0007669"/>
    <property type="project" value="UniProtKB-EC"/>
</dbReference>
<organism evidence="10 11">
    <name type="scientific">Bacillus nakamurai</name>
    <dbReference type="NCBI Taxonomy" id="1793963"/>
    <lineage>
        <taxon>Bacteria</taxon>
        <taxon>Bacillati</taxon>
        <taxon>Bacillota</taxon>
        <taxon>Bacilli</taxon>
        <taxon>Bacillales</taxon>
        <taxon>Bacillaceae</taxon>
        <taxon>Bacillus</taxon>
    </lineage>
</organism>
<dbReference type="CDD" id="cd07560">
    <property type="entry name" value="Peptidase_S41_CPP"/>
    <property type="match status" value="1"/>
</dbReference>
<feature type="signal peptide" evidence="8">
    <location>
        <begin position="1"/>
        <end position="24"/>
    </location>
</feature>
<dbReference type="CDD" id="cd06782">
    <property type="entry name" value="cpPDZ_CPP-like"/>
    <property type="match status" value="1"/>
</dbReference>
<evidence type="ECO:0000256" key="7">
    <source>
        <dbReference type="RuleBase" id="RU004404"/>
    </source>
</evidence>
<dbReference type="NCBIfam" id="TIGR00225">
    <property type="entry name" value="prc"/>
    <property type="match status" value="1"/>
</dbReference>
<comment type="catalytic activity">
    <reaction evidence="5">
        <text>The enzyme shows specific recognition of a C-terminal tripeptide, Xaa-Yaa-Zaa, in which Xaa is preferably Ala or Leu, Yaa is preferably Ala or Tyr, and Zaa is preferably Ala, but then cleaves at a variable distance from the C-terminus. A typical cleavage is -Ala-Ala-|-Arg-Ala-Ala-Lys-Glu-Asn-Tyr-Ala-Leu-Ala-Ala.</text>
        <dbReference type="EC" id="3.4.21.102"/>
    </reaction>
</comment>
<evidence type="ECO:0000256" key="8">
    <source>
        <dbReference type="SAM" id="SignalP"/>
    </source>
</evidence>
<name>A0A150F4U5_9BACI</name>
<feature type="domain" description="PDZ" evidence="9">
    <location>
        <begin position="77"/>
        <end position="153"/>
    </location>
</feature>
<evidence type="ECO:0000256" key="4">
    <source>
        <dbReference type="ARBA" id="ARBA00022825"/>
    </source>
</evidence>
<evidence type="ECO:0000256" key="3">
    <source>
        <dbReference type="ARBA" id="ARBA00022801"/>
    </source>
</evidence>
<dbReference type="PANTHER" id="PTHR32060:SF29">
    <property type="entry name" value="CARBOXY-TERMINAL PROCESSING PROTEASE CTPB"/>
    <property type="match status" value="1"/>
</dbReference>
<dbReference type="PANTHER" id="PTHR32060">
    <property type="entry name" value="TAIL-SPECIFIC PROTEASE"/>
    <property type="match status" value="1"/>
</dbReference>
<dbReference type="InterPro" id="IPR029045">
    <property type="entry name" value="ClpP/crotonase-like_dom_sf"/>
</dbReference>
<dbReference type="GO" id="GO:0007165">
    <property type="term" value="P:signal transduction"/>
    <property type="evidence" value="ECO:0007669"/>
    <property type="project" value="TreeGrafter"/>
</dbReference>
<sequence length="465" mass="51066">MKKKMIAVIAAVSILCGGADIAAAQPDSSGAARSEVMEKIEKAYDLISNEYVEKVDREKLLEGAIQGMLSALNDPYSVYMDKQTAKQFSDSLDSSFEGIGAEVGMEDNKIIIVSPFKQSPAEKAGLKPNDEIISINGESMDGKDLNDAVLKIRGKKGSKVSIKVQRPGTEKQLSFRIKRAEIPLETVFSSRKEIGGHPVGYIGISTFSEHTAEDFSLVLRKLEKQGIEGLVLDVRGNPGGYLQSVEQILKHFITKDMPYIQIAERDGDKKQYFSTLTHKKPYPVNVITDKGSASASEILAGALKEAGHYDVVGDTSFGKGTVQQAVPMGDGSNIKLTLYKWLTPKGNWIHKKGITPTIAMSQPEYFSAGPLQLKQPLQPDMNNADVKHAQILLKGLSFDPGRADGYFSKTMKKAVLAFQDRYKLDKTAVIDKNTAEKMNQLINEKKSDEKNDLQLQTALKSLFVK</sequence>